<accession>A0A8H8R6B9</accession>
<proteinExistence type="predicted"/>
<dbReference type="PANTHER" id="PTHR31630:SF6">
    <property type="entry name" value="PHYTANOYL-COA DIOXYGENASE-RELATED"/>
    <property type="match status" value="1"/>
</dbReference>
<reference evidence="1 2" key="1">
    <citation type="submission" date="2018-05" db="EMBL/GenBank/DDBJ databases">
        <title>Genome sequencing and assembly of the regulated plant pathogen Lachnellula willkommii and related sister species for the development of diagnostic species identification markers.</title>
        <authorList>
            <person name="Giroux E."/>
            <person name="Bilodeau G."/>
        </authorList>
    </citation>
    <scope>NUCLEOTIDE SEQUENCE [LARGE SCALE GENOMIC DNA]</scope>
    <source>
        <strain evidence="1 2">CBS 185.66</strain>
    </source>
</reference>
<name>A0A8H8R6B9_9HELO</name>
<dbReference type="AlphaFoldDB" id="A0A8H8R6B9"/>
<dbReference type="Pfam" id="PF05721">
    <property type="entry name" value="PhyH"/>
    <property type="match status" value="1"/>
</dbReference>
<dbReference type="OrthoDB" id="445007at2759"/>
<dbReference type="GeneID" id="41983101"/>
<dbReference type="Gene3D" id="2.60.120.620">
    <property type="entry name" value="q2cbj1_9rhob like domain"/>
    <property type="match status" value="1"/>
</dbReference>
<evidence type="ECO:0000313" key="2">
    <source>
        <dbReference type="Proteomes" id="UP000431533"/>
    </source>
</evidence>
<evidence type="ECO:0008006" key="3">
    <source>
        <dbReference type="Google" id="ProtNLM"/>
    </source>
</evidence>
<dbReference type="InterPro" id="IPR008775">
    <property type="entry name" value="Phytyl_CoA_dOase-like"/>
</dbReference>
<organism evidence="1 2">
    <name type="scientific">Lachnellula hyalina</name>
    <dbReference type="NCBI Taxonomy" id="1316788"/>
    <lineage>
        <taxon>Eukaryota</taxon>
        <taxon>Fungi</taxon>
        <taxon>Dikarya</taxon>
        <taxon>Ascomycota</taxon>
        <taxon>Pezizomycotina</taxon>
        <taxon>Leotiomycetes</taxon>
        <taxon>Helotiales</taxon>
        <taxon>Lachnaceae</taxon>
        <taxon>Lachnellula</taxon>
    </lineage>
</organism>
<sequence length="332" mass="38220">MPHAERFTIDTVQKHGDWRDDLFRDGFVVLKGLISTEDSERYKQNMFSWLEKFPFGFDRNDEKTWTPEYLPTHMKGGMYHGYAVQHERFMWEARQRGEPNEGSREPKVIEAFEKLWGTKDLLVSFDGMNFTLPSHPRPATEPWPHIDQSPTRLGLQCVQGILNFAPNGPQDGGLMVMKGSHKLSEEFFSAHADVLGRKTWGPGDWFGFEPEEVKWFEGKGCELLKVCAGVGDVILWDSRTVHYNVLPESENIRALIYACYTPASFATPDDLGKKAELFDQRKGTTHWPHANIYPNDEKKLRLGKPDVNERDRPFEEPEMNDVVLKLAGRLAY</sequence>
<dbReference type="RefSeq" id="XP_031008056.1">
    <property type="nucleotide sequence ID" value="XM_031147877.1"/>
</dbReference>
<dbReference type="EMBL" id="QGMH01000020">
    <property type="protein sequence ID" value="TVY29268.1"/>
    <property type="molecule type" value="Genomic_DNA"/>
</dbReference>
<dbReference type="Proteomes" id="UP000431533">
    <property type="component" value="Unassembled WGS sequence"/>
</dbReference>
<gene>
    <name evidence="1" type="ORF">LHYA1_G002903</name>
</gene>
<keyword evidence="2" id="KW-1185">Reference proteome</keyword>
<protein>
    <recommendedName>
        <fullName evidence="3">Phytanoyl-CoA dioxygenase</fullName>
    </recommendedName>
</protein>
<evidence type="ECO:0000313" key="1">
    <source>
        <dbReference type="EMBL" id="TVY29268.1"/>
    </source>
</evidence>
<dbReference type="SUPFAM" id="SSF51197">
    <property type="entry name" value="Clavaminate synthase-like"/>
    <property type="match status" value="1"/>
</dbReference>
<dbReference type="PANTHER" id="PTHR31630">
    <property type="entry name" value="PHYTANOYL-COA DIOXYGENASE-RELATED-RELATED"/>
    <property type="match status" value="1"/>
</dbReference>
<comment type="caution">
    <text evidence="1">The sequence shown here is derived from an EMBL/GenBank/DDBJ whole genome shotgun (WGS) entry which is preliminary data.</text>
</comment>